<feature type="compositionally biased region" description="Polar residues" evidence="1">
    <location>
        <begin position="1"/>
        <end position="14"/>
    </location>
</feature>
<evidence type="ECO:0000313" key="2">
    <source>
        <dbReference type="EMBL" id="CAJ1947070.1"/>
    </source>
</evidence>
<evidence type="ECO:0000313" key="3">
    <source>
        <dbReference type="Proteomes" id="UP001189624"/>
    </source>
</evidence>
<sequence length="110" mass="12772">MITEFNTLTKESFQNSYKPKPKPNPYSRSHLFNQEPSRIPNSATCRNRNQNKKELSRLVSVGSTTDLGGNCVNKRNSVKRVMKEEVSGVLSRNKLKSQETKERRKERRVF</sequence>
<gene>
    <name evidence="2" type="ORF">AYBTSS11_LOCUS12470</name>
</gene>
<protein>
    <submittedName>
        <fullName evidence="2">Uncharacterized protein</fullName>
    </submittedName>
</protein>
<dbReference type="Proteomes" id="UP001189624">
    <property type="component" value="Chromosome 4"/>
</dbReference>
<proteinExistence type="predicted"/>
<feature type="region of interest" description="Disordered" evidence="1">
    <location>
        <begin position="1"/>
        <end position="53"/>
    </location>
</feature>
<feature type="compositionally biased region" description="Basic and acidic residues" evidence="1">
    <location>
        <begin position="96"/>
        <end position="110"/>
    </location>
</feature>
<dbReference type="AlphaFoldDB" id="A0AA86SEI5"/>
<organism evidence="2 3">
    <name type="scientific">Sphenostylis stenocarpa</name>
    <dbReference type="NCBI Taxonomy" id="92480"/>
    <lineage>
        <taxon>Eukaryota</taxon>
        <taxon>Viridiplantae</taxon>
        <taxon>Streptophyta</taxon>
        <taxon>Embryophyta</taxon>
        <taxon>Tracheophyta</taxon>
        <taxon>Spermatophyta</taxon>
        <taxon>Magnoliopsida</taxon>
        <taxon>eudicotyledons</taxon>
        <taxon>Gunneridae</taxon>
        <taxon>Pentapetalae</taxon>
        <taxon>rosids</taxon>
        <taxon>fabids</taxon>
        <taxon>Fabales</taxon>
        <taxon>Fabaceae</taxon>
        <taxon>Papilionoideae</taxon>
        <taxon>50 kb inversion clade</taxon>
        <taxon>NPAAA clade</taxon>
        <taxon>indigoferoid/millettioid clade</taxon>
        <taxon>Phaseoleae</taxon>
        <taxon>Sphenostylis</taxon>
    </lineage>
</organism>
<dbReference type="Gramene" id="rna-AYBTSS11_LOCUS12470">
    <property type="protein sequence ID" value="CAJ1947070.1"/>
    <property type="gene ID" value="gene-AYBTSS11_LOCUS12470"/>
</dbReference>
<feature type="compositionally biased region" description="Polar residues" evidence="1">
    <location>
        <begin position="30"/>
        <end position="48"/>
    </location>
</feature>
<dbReference type="EMBL" id="OY731401">
    <property type="protein sequence ID" value="CAJ1947070.1"/>
    <property type="molecule type" value="Genomic_DNA"/>
</dbReference>
<reference evidence="2" key="1">
    <citation type="submission" date="2023-10" db="EMBL/GenBank/DDBJ databases">
        <authorList>
            <person name="Domelevo Entfellner J.-B."/>
        </authorList>
    </citation>
    <scope>NUCLEOTIDE SEQUENCE</scope>
</reference>
<feature type="region of interest" description="Disordered" evidence="1">
    <location>
        <begin position="85"/>
        <end position="110"/>
    </location>
</feature>
<keyword evidence="3" id="KW-1185">Reference proteome</keyword>
<name>A0AA86SEI5_9FABA</name>
<evidence type="ECO:0000256" key="1">
    <source>
        <dbReference type="SAM" id="MobiDB-lite"/>
    </source>
</evidence>
<accession>A0AA86SEI5</accession>